<dbReference type="PANTHER" id="PTHR47968:SF61">
    <property type="entry name" value="ATP-BINDING MICROTUBULE MOTOR FAMILY PROTEIN"/>
    <property type="match status" value="1"/>
</dbReference>
<dbReference type="GO" id="GO:0005524">
    <property type="term" value="F:ATP binding"/>
    <property type="evidence" value="ECO:0007669"/>
    <property type="project" value="InterPro"/>
</dbReference>
<dbReference type="Gene3D" id="3.40.850.10">
    <property type="entry name" value="Kinesin motor domain"/>
    <property type="match status" value="1"/>
</dbReference>
<dbReference type="InterPro" id="IPR027640">
    <property type="entry name" value="Kinesin-like_fam"/>
</dbReference>
<evidence type="ECO:0000313" key="4">
    <source>
        <dbReference type="EMBL" id="KAK7252074.1"/>
    </source>
</evidence>
<dbReference type="Proteomes" id="UP001372338">
    <property type="component" value="Unassembled WGS sequence"/>
</dbReference>
<dbReference type="AlphaFoldDB" id="A0AAN9ECW4"/>
<dbReference type="GO" id="GO:0008017">
    <property type="term" value="F:microtubule binding"/>
    <property type="evidence" value="ECO:0007669"/>
    <property type="project" value="InterPro"/>
</dbReference>
<dbReference type="PROSITE" id="PS50067">
    <property type="entry name" value="KINESIN_MOTOR_2"/>
    <property type="match status" value="1"/>
</dbReference>
<evidence type="ECO:0000256" key="2">
    <source>
        <dbReference type="PROSITE-ProRule" id="PRU00283"/>
    </source>
</evidence>
<dbReference type="PANTHER" id="PTHR47968">
    <property type="entry name" value="CENTROMERE PROTEIN E"/>
    <property type="match status" value="1"/>
</dbReference>
<dbReference type="GO" id="GO:0003777">
    <property type="term" value="F:microtubule motor activity"/>
    <property type="evidence" value="ECO:0007669"/>
    <property type="project" value="InterPro"/>
</dbReference>
<evidence type="ECO:0000259" key="3">
    <source>
        <dbReference type="PROSITE" id="PS50067"/>
    </source>
</evidence>
<evidence type="ECO:0000256" key="1">
    <source>
        <dbReference type="ARBA" id="ARBA00023175"/>
    </source>
</evidence>
<gene>
    <name evidence="4" type="ORF">RIF29_35783</name>
</gene>
<dbReference type="InterPro" id="IPR001752">
    <property type="entry name" value="Kinesin_motor_dom"/>
</dbReference>
<dbReference type="SUPFAM" id="SSF47954">
    <property type="entry name" value="Cyclin-like"/>
    <property type="match status" value="1"/>
</dbReference>
<comment type="caution">
    <text evidence="4">The sequence shown here is derived from an EMBL/GenBank/DDBJ whole genome shotgun (WGS) entry which is preliminary data.</text>
</comment>
<keyword evidence="1" id="KW-0505">Motor protein</keyword>
<feature type="domain" description="Kinesin motor" evidence="3">
    <location>
        <begin position="1"/>
        <end position="254"/>
    </location>
</feature>
<dbReference type="EMBL" id="JAYWIO010000007">
    <property type="protein sequence ID" value="KAK7252074.1"/>
    <property type="molecule type" value="Genomic_DNA"/>
</dbReference>
<protein>
    <recommendedName>
        <fullName evidence="3">Kinesin motor domain-containing protein</fullName>
    </recommendedName>
</protein>
<name>A0AAN9ECW4_CROPI</name>
<proteinExistence type="inferred from homology"/>
<reference evidence="4 5" key="1">
    <citation type="submission" date="2024-01" db="EMBL/GenBank/DDBJ databases">
        <title>The genomes of 5 underutilized Papilionoideae crops provide insights into root nodulation and disease resistanc.</title>
        <authorList>
            <person name="Yuan L."/>
        </authorList>
    </citation>
    <scope>NUCLEOTIDE SEQUENCE [LARGE SCALE GENOMIC DNA]</scope>
    <source>
        <strain evidence="4">ZHUSHIDOU_FW_LH</strain>
        <tissue evidence="4">Leaf</tissue>
    </source>
</reference>
<dbReference type="InterPro" id="IPR036961">
    <property type="entry name" value="Kinesin_motor_dom_sf"/>
</dbReference>
<sequence>MTKKMKMMMTSKRMKKKAEKKADTWICYCCGSNVGAKLHDKGQSSCQSHSQQKDRAWTMQVLALTCLSMAAKIDETQAPMPIDLQNGANAVTDLLGAQATPLRVLDDPEKGTVVKKLTEETLKDKNKLLQLLFTCAAERTMEETAMNEISFRSHQILRLTAESNPNDHIRTARSGTLIASVRASQSLSASTRLREGSHINRNLLTLGIVIWKLRLRVQMSMLLYCPCSKVFFWIHKISIHYKAEASSNSSKKHH</sequence>
<dbReference type="SMART" id="SM00129">
    <property type="entry name" value="KISc"/>
    <property type="match status" value="1"/>
</dbReference>
<dbReference type="SUPFAM" id="SSF52540">
    <property type="entry name" value="P-loop containing nucleoside triphosphate hydrolases"/>
    <property type="match status" value="1"/>
</dbReference>
<accession>A0AAN9ECW4</accession>
<dbReference type="InterPro" id="IPR036915">
    <property type="entry name" value="Cyclin-like_sf"/>
</dbReference>
<comment type="similarity">
    <text evidence="2">Belongs to the TRAFAC class myosin-kinesin ATPase superfamily. Kinesin family.</text>
</comment>
<organism evidence="4 5">
    <name type="scientific">Crotalaria pallida</name>
    <name type="common">Smooth rattlebox</name>
    <name type="synonym">Crotalaria striata</name>
    <dbReference type="NCBI Taxonomy" id="3830"/>
    <lineage>
        <taxon>Eukaryota</taxon>
        <taxon>Viridiplantae</taxon>
        <taxon>Streptophyta</taxon>
        <taxon>Embryophyta</taxon>
        <taxon>Tracheophyta</taxon>
        <taxon>Spermatophyta</taxon>
        <taxon>Magnoliopsida</taxon>
        <taxon>eudicotyledons</taxon>
        <taxon>Gunneridae</taxon>
        <taxon>Pentapetalae</taxon>
        <taxon>rosids</taxon>
        <taxon>fabids</taxon>
        <taxon>Fabales</taxon>
        <taxon>Fabaceae</taxon>
        <taxon>Papilionoideae</taxon>
        <taxon>50 kb inversion clade</taxon>
        <taxon>genistoids sensu lato</taxon>
        <taxon>core genistoids</taxon>
        <taxon>Crotalarieae</taxon>
        <taxon>Crotalaria</taxon>
    </lineage>
</organism>
<evidence type="ECO:0000313" key="5">
    <source>
        <dbReference type="Proteomes" id="UP001372338"/>
    </source>
</evidence>
<dbReference type="InterPro" id="IPR027417">
    <property type="entry name" value="P-loop_NTPase"/>
</dbReference>
<dbReference type="GO" id="GO:0007018">
    <property type="term" value="P:microtubule-based movement"/>
    <property type="evidence" value="ECO:0007669"/>
    <property type="project" value="InterPro"/>
</dbReference>
<comment type="caution">
    <text evidence="2">Lacks conserved residue(s) required for the propagation of feature annotation.</text>
</comment>
<keyword evidence="5" id="KW-1185">Reference proteome</keyword>
<dbReference type="Pfam" id="PF00225">
    <property type="entry name" value="Kinesin"/>
    <property type="match status" value="1"/>
</dbReference>